<feature type="compositionally biased region" description="Basic and acidic residues" evidence="1">
    <location>
        <begin position="1"/>
        <end position="12"/>
    </location>
</feature>
<dbReference type="EMBL" id="OZ023709">
    <property type="protein sequence ID" value="CAK9882065.1"/>
    <property type="molecule type" value="Genomic_DNA"/>
</dbReference>
<evidence type="ECO:0000313" key="3">
    <source>
        <dbReference type="Proteomes" id="UP001497522"/>
    </source>
</evidence>
<protein>
    <submittedName>
        <fullName evidence="2">Uncharacterized protein</fullName>
    </submittedName>
</protein>
<evidence type="ECO:0000313" key="2">
    <source>
        <dbReference type="EMBL" id="CAK9882065.1"/>
    </source>
</evidence>
<reference evidence="2" key="1">
    <citation type="submission" date="2024-03" db="EMBL/GenBank/DDBJ databases">
        <authorList>
            <consortium name="ELIXIR-Norway"/>
            <consortium name="Elixir Norway"/>
        </authorList>
    </citation>
    <scope>NUCLEOTIDE SEQUENCE</scope>
</reference>
<feature type="region of interest" description="Disordered" evidence="1">
    <location>
        <begin position="1"/>
        <end position="31"/>
    </location>
</feature>
<accession>A0ABP1C025</accession>
<name>A0ABP1C025_9BRYO</name>
<sequence length="122" mass="13337">MQQRAGDSETKTDVAQPSMYPGSDPSRPSSIADFRKASFSITLTFAIDDRRLVIRLGCVDGWAASVLVSESVRSASLRDAADSLARFAKRFVRFRCPCCGVLVSKAAQLARRSRHGDPVFVI</sequence>
<keyword evidence="3" id="KW-1185">Reference proteome</keyword>
<dbReference type="Proteomes" id="UP001497522">
    <property type="component" value="Chromosome 8"/>
</dbReference>
<proteinExistence type="predicted"/>
<organism evidence="2 3">
    <name type="scientific">Sphagnum jensenii</name>
    <dbReference type="NCBI Taxonomy" id="128206"/>
    <lineage>
        <taxon>Eukaryota</taxon>
        <taxon>Viridiplantae</taxon>
        <taxon>Streptophyta</taxon>
        <taxon>Embryophyta</taxon>
        <taxon>Bryophyta</taxon>
        <taxon>Sphagnophytina</taxon>
        <taxon>Sphagnopsida</taxon>
        <taxon>Sphagnales</taxon>
        <taxon>Sphagnaceae</taxon>
        <taxon>Sphagnum</taxon>
    </lineage>
</organism>
<evidence type="ECO:0000256" key="1">
    <source>
        <dbReference type="SAM" id="MobiDB-lite"/>
    </source>
</evidence>
<gene>
    <name evidence="2" type="ORF">CSSPJE1EN2_LOCUS23421</name>
</gene>